<evidence type="ECO:0000313" key="9">
    <source>
        <dbReference type="Proteomes" id="UP000681610"/>
    </source>
</evidence>
<evidence type="ECO:0000256" key="1">
    <source>
        <dbReference type="ARBA" id="ARBA00004496"/>
    </source>
</evidence>
<dbReference type="RefSeq" id="WP_009416247.1">
    <property type="nucleotide sequence ID" value="NZ_CAUQMC010000034.1"/>
</dbReference>
<evidence type="ECO:0000259" key="7">
    <source>
        <dbReference type="Pfam" id="PF21981"/>
    </source>
</evidence>
<evidence type="ECO:0000256" key="4">
    <source>
        <dbReference type="ARBA" id="ARBA00022490"/>
    </source>
</evidence>
<dbReference type="Pfam" id="PF02631">
    <property type="entry name" value="RecX_HTH2"/>
    <property type="match status" value="1"/>
</dbReference>
<dbReference type="Gene3D" id="1.10.10.10">
    <property type="entry name" value="Winged helix-like DNA-binding domain superfamily/Winged helix DNA-binding domain"/>
    <property type="match status" value="2"/>
</dbReference>
<feature type="domain" description="RecX third three-helical" evidence="7">
    <location>
        <begin position="106"/>
        <end position="151"/>
    </location>
</feature>
<name>A0ABS3PWF5_9FLAO</name>
<keyword evidence="4 5" id="KW-0963">Cytoplasm</keyword>
<dbReference type="HAMAP" id="MF_01114">
    <property type="entry name" value="RecX"/>
    <property type="match status" value="1"/>
</dbReference>
<dbReference type="Pfam" id="PF21981">
    <property type="entry name" value="RecX_HTH3"/>
    <property type="match status" value="1"/>
</dbReference>
<gene>
    <name evidence="5" type="primary">recX</name>
    <name evidence="8" type="ORF">J4N46_04405</name>
</gene>
<keyword evidence="9" id="KW-1185">Reference proteome</keyword>
<dbReference type="PANTHER" id="PTHR33602">
    <property type="entry name" value="REGULATORY PROTEIN RECX FAMILY PROTEIN"/>
    <property type="match status" value="1"/>
</dbReference>
<proteinExistence type="inferred from homology"/>
<accession>A0ABS3PWF5</accession>
<comment type="similarity">
    <text evidence="2 5">Belongs to the RecX family.</text>
</comment>
<evidence type="ECO:0000313" key="8">
    <source>
        <dbReference type="EMBL" id="MBO1883679.1"/>
    </source>
</evidence>
<dbReference type="InterPro" id="IPR053924">
    <property type="entry name" value="RecX_HTH_2nd"/>
</dbReference>
<dbReference type="InterPro" id="IPR036388">
    <property type="entry name" value="WH-like_DNA-bd_sf"/>
</dbReference>
<organism evidence="8 9">
    <name type="scientific">Capnocytophaga bilenii</name>
    <dbReference type="NCBI Taxonomy" id="2819369"/>
    <lineage>
        <taxon>Bacteria</taxon>
        <taxon>Pseudomonadati</taxon>
        <taxon>Bacteroidota</taxon>
        <taxon>Flavobacteriia</taxon>
        <taxon>Flavobacteriales</taxon>
        <taxon>Flavobacteriaceae</taxon>
        <taxon>Capnocytophaga</taxon>
    </lineage>
</organism>
<evidence type="ECO:0000256" key="2">
    <source>
        <dbReference type="ARBA" id="ARBA00009695"/>
    </source>
</evidence>
<dbReference type="Proteomes" id="UP000681610">
    <property type="component" value="Unassembled WGS sequence"/>
</dbReference>
<comment type="caution">
    <text evidence="8">The sequence shown here is derived from an EMBL/GenBank/DDBJ whole genome shotgun (WGS) entry which is preliminary data.</text>
</comment>
<dbReference type="InterPro" id="IPR053925">
    <property type="entry name" value="RecX_HTH_3rd"/>
</dbReference>
<evidence type="ECO:0000259" key="6">
    <source>
        <dbReference type="Pfam" id="PF02631"/>
    </source>
</evidence>
<evidence type="ECO:0000256" key="5">
    <source>
        <dbReference type="HAMAP-Rule" id="MF_01114"/>
    </source>
</evidence>
<feature type="domain" description="RecX second three-helical" evidence="6">
    <location>
        <begin position="59"/>
        <end position="100"/>
    </location>
</feature>
<evidence type="ECO:0000256" key="3">
    <source>
        <dbReference type="ARBA" id="ARBA00018111"/>
    </source>
</evidence>
<sequence>MDKEHKVYSVEEAKRRLERYCAYQERSHRQVKEKLREMGMIPLAIDEIIVHLITHNFLNEERFARSYARGKFRIKKWGRYKITQGLKQHGLSDYIIEAGLEEIDEEEYMEVFEAVAEKKYNAINERNVYKAKAKLANYLLYRGWEPELVYEKVEEYYD</sequence>
<protein>
    <recommendedName>
        <fullName evidence="3 5">Regulatory protein RecX</fullName>
    </recommendedName>
</protein>
<dbReference type="InterPro" id="IPR003783">
    <property type="entry name" value="Regulatory_RecX"/>
</dbReference>
<comment type="function">
    <text evidence="5">Modulates RecA activity.</text>
</comment>
<comment type="subcellular location">
    <subcellularLocation>
        <location evidence="1 5">Cytoplasm</location>
    </subcellularLocation>
</comment>
<reference evidence="8 9" key="1">
    <citation type="submission" date="2021-03" db="EMBL/GenBank/DDBJ databases">
        <title>Isolation and description of Capnocytophaga bilenii sp. nov., a novel Capnocytophaga species, isolated from a gingivitis subject.</title>
        <authorList>
            <person name="Antezack A."/>
            <person name="Monnet-Corti V."/>
            <person name="La Scola B."/>
        </authorList>
    </citation>
    <scope>NUCLEOTIDE SEQUENCE [LARGE SCALE GENOMIC DNA]</scope>
    <source>
        <strain evidence="8 9">Marseille-Q4570</strain>
    </source>
</reference>
<dbReference type="EMBL" id="JAGDYP010000003">
    <property type="protein sequence ID" value="MBO1883679.1"/>
    <property type="molecule type" value="Genomic_DNA"/>
</dbReference>
<dbReference type="PANTHER" id="PTHR33602:SF1">
    <property type="entry name" value="REGULATORY PROTEIN RECX FAMILY PROTEIN"/>
    <property type="match status" value="1"/>
</dbReference>